<dbReference type="GO" id="GO:0017000">
    <property type="term" value="P:antibiotic biosynthetic process"/>
    <property type="evidence" value="ECO:0007669"/>
    <property type="project" value="UniProtKB-KW"/>
</dbReference>
<dbReference type="GO" id="GO:0031177">
    <property type="term" value="F:phosphopantetheine binding"/>
    <property type="evidence" value="ECO:0007669"/>
    <property type="project" value="InterPro"/>
</dbReference>
<dbReference type="InterPro" id="IPR009081">
    <property type="entry name" value="PP-bd_ACP"/>
</dbReference>
<dbReference type="InterPro" id="IPR023213">
    <property type="entry name" value="CAT-like_dom_sf"/>
</dbReference>
<comment type="cofactor">
    <cofactor evidence="1">
        <name>pantetheine 4'-phosphate</name>
        <dbReference type="ChEBI" id="CHEBI:47942"/>
    </cofactor>
</comment>
<evidence type="ECO:0000259" key="7">
    <source>
        <dbReference type="PROSITE" id="PS50075"/>
    </source>
</evidence>
<dbReference type="Pfam" id="PF13193">
    <property type="entry name" value="AMP-binding_C"/>
    <property type="match status" value="1"/>
</dbReference>
<feature type="domain" description="Carrier" evidence="7">
    <location>
        <begin position="764"/>
        <end position="840"/>
    </location>
</feature>
<gene>
    <name evidence="8" type="ORF">G3I21_02335</name>
</gene>
<dbReference type="Gene3D" id="1.10.1200.10">
    <property type="entry name" value="ACP-like"/>
    <property type="match status" value="1"/>
</dbReference>
<dbReference type="Pfam" id="PF00501">
    <property type="entry name" value="AMP-binding"/>
    <property type="match status" value="1"/>
</dbReference>
<organism evidence="8 9">
    <name type="scientific">Streptomyces bauhiniae</name>
    <dbReference type="NCBI Taxonomy" id="2340725"/>
    <lineage>
        <taxon>Bacteria</taxon>
        <taxon>Bacillati</taxon>
        <taxon>Actinomycetota</taxon>
        <taxon>Actinomycetes</taxon>
        <taxon>Kitasatosporales</taxon>
        <taxon>Streptomycetaceae</taxon>
        <taxon>Streptomyces</taxon>
    </lineage>
</organism>
<proteinExistence type="inferred from homology"/>
<dbReference type="EMBL" id="JAAGMR010000023">
    <property type="protein sequence ID" value="NEB90584.1"/>
    <property type="molecule type" value="Genomic_DNA"/>
</dbReference>
<dbReference type="GO" id="GO:0044550">
    <property type="term" value="P:secondary metabolite biosynthetic process"/>
    <property type="evidence" value="ECO:0007669"/>
    <property type="project" value="TreeGrafter"/>
</dbReference>
<dbReference type="Gene3D" id="3.40.50.980">
    <property type="match status" value="2"/>
</dbReference>
<dbReference type="FunFam" id="3.30.300.30:FF:000010">
    <property type="entry name" value="Enterobactin synthetase component F"/>
    <property type="match status" value="1"/>
</dbReference>
<evidence type="ECO:0000256" key="6">
    <source>
        <dbReference type="ARBA" id="ARBA00023194"/>
    </source>
</evidence>
<reference evidence="8 9" key="1">
    <citation type="submission" date="2020-01" db="EMBL/GenBank/DDBJ databases">
        <title>Insect and environment-associated Actinomycetes.</title>
        <authorList>
            <person name="Currrie C."/>
            <person name="Chevrette M."/>
            <person name="Carlson C."/>
            <person name="Stubbendieck R."/>
            <person name="Wendt-Pienkowski E."/>
        </authorList>
    </citation>
    <scope>NUCLEOTIDE SEQUENCE [LARGE SCALE GENOMIC DNA]</scope>
    <source>
        <strain evidence="8 9">SID7754</strain>
    </source>
</reference>
<dbReference type="RefSeq" id="WP_164186565.1">
    <property type="nucleotide sequence ID" value="NZ_JAAGMR010000023.1"/>
</dbReference>
<dbReference type="PROSITE" id="PS50075">
    <property type="entry name" value="CARRIER"/>
    <property type="match status" value="1"/>
</dbReference>
<evidence type="ECO:0000256" key="2">
    <source>
        <dbReference type="ARBA" id="ARBA00006432"/>
    </source>
</evidence>
<dbReference type="SUPFAM" id="SSF47336">
    <property type="entry name" value="ACP-like"/>
    <property type="match status" value="1"/>
</dbReference>
<dbReference type="FunFam" id="3.40.50.980:FF:000001">
    <property type="entry name" value="Non-ribosomal peptide synthetase"/>
    <property type="match status" value="1"/>
</dbReference>
<keyword evidence="4" id="KW-0597">Phosphoprotein</keyword>
<dbReference type="GO" id="GO:0008610">
    <property type="term" value="P:lipid biosynthetic process"/>
    <property type="evidence" value="ECO:0007669"/>
    <property type="project" value="UniProtKB-ARBA"/>
</dbReference>
<dbReference type="InterPro" id="IPR010060">
    <property type="entry name" value="NRPS_synth"/>
</dbReference>
<evidence type="ECO:0000256" key="4">
    <source>
        <dbReference type="ARBA" id="ARBA00022553"/>
    </source>
</evidence>
<dbReference type="CDD" id="cd05930">
    <property type="entry name" value="A_NRPS"/>
    <property type="match status" value="1"/>
</dbReference>
<dbReference type="Gene3D" id="3.30.559.30">
    <property type="entry name" value="Nonribosomal peptide synthetase, condensation domain"/>
    <property type="match status" value="2"/>
</dbReference>
<dbReference type="SUPFAM" id="SSF56801">
    <property type="entry name" value="Acetyl-CoA synthetase-like"/>
    <property type="match status" value="1"/>
</dbReference>
<dbReference type="InterPro" id="IPR006162">
    <property type="entry name" value="Ppantetheine_attach_site"/>
</dbReference>
<dbReference type="InterPro" id="IPR010071">
    <property type="entry name" value="AA_adenyl_dom"/>
</dbReference>
<dbReference type="GO" id="GO:0005829">
    <property type="term" value="C:cytosol"/>
    <property type="evidence" value="ECO:0007669"/>
    <property type="project" value="TreeGrafter"/>
</dbReference>
<dbReference type="InterPro" id="IPR020845">
    <property type="entry name" value="AMP-binding_CS"/>
</dbReference>
<dbReference type="InterPro" id="IPR020806">
    <property type="entry name" value="PKS_PP-bd"/>
</dbReference>
<dbReference type="InterPro" id="IPR045851">
    <property type="entry name" value="AMP-bd_C_sf"/>
</dbReference>
<evidence type="ECO:0000256" key="3">
    <source>
        <dbReference type="ARBA" id="ARBA00022450"/>
    </source>
</evidence>
<dbReference type="FunFam" id="1.10.1200.10:FF:000005">
    <property type="entry name" value="Nonribosomal peptide synthetase 1"/>
    <property type="match status" value="1"/>
</dbReference>
<dbReference type="GO" id="GO:0043041">
    <property type="term" value="P:amino acid activation for nonribosomal peptide biosynthetic process"/>
    <property type="evidence" value="ECO:0007669"/>
    <property type="project" value="TreeGrafter"/>
</dbReference>
<keyword evidence="3" id="KW-0596">Phosphopantetheine</keyword>
<dbReference type="NCBIfam" id="TIGR01733">
    <property type="entry name" value="AA-adenyl-dom"/>
    <property type="match status" value="1"/>
</dbReference>
<evidence type="ECO:0000313" key="9">
    <source>
        <dbReference type="Proteomes" id="UP000470520"/>
    </source>
</evidence>
<dbReference type="PANTHER" id="PTHR45527:SF1">
    <property type="entry name" value="FATTY ACID SYNTHASE"/>
    <property type="match status" value="1"/>
</dbReference>
<comment type="caution">
    <text evidence="8">The sequence shown here is derived from an EMBL/GenBank/DDBJ whole genome shotgun (WGS) entry which is preliminary data.</text>
</comment>
<evidence type="ECO:0000256" key="5">
    <source>
        <dbReference type="ARBA" id="ARBA00022737"/>
    </source>
</evidence>
<dbReference type="Gene3D" id="3.30.300.30">
    <property type="match status" value="1"/>
</dbReference>
<keyword evidence="5" id="KW-0677">Repeat</keyword>
<dbReference type="Pfam" id="PF00668">
    <property type="entry name" value="Condensation"/>
    <property type="match status" value="2"/>
</dbReference>
<accession>A0A7K3QL23</accession>
<evidence type="ECO:0000313" key="8">
    <source>
        <dbReference type="EMBL" id="NEB90584.1"/>
    </source>
</evidence>
<dbReference type="InterPro" id="IPR000873">
    <property type="entry name" value="AMP-dep_synth/lig_dom"/>
</dbReference>
<dbReference type="GO" id="GO:0003824">
    <property type="term" value="F:catalytic activity"/>
    <property type="evidence" value="ECO:0007669"/>
    <property type="project" value="InterPro"/>
</dbReference>
<keyword evidence="6" id="KW-0045">Antibiotic biosynthesis</keyword>
<dbReference type="FunFam" id="2.30.38.10:FF:000001">
    <property type="entry name" value="Non-ribosomal peptide synthetase PvdI"/>
    <property type="match status" value="1"/>
</dbReference>
<dbReference type="Pfam" id="PF00550">
    <property type="entry name" value="PP-binding"/>
    <property type="match status" value="1"/>
</dbReference>
<evidence type="ECO:0000256" key="1">
    <source>
        <dbReference type="ARBA" id="ARBA00001957"/>
    </source>
</evidence>
<dbReference type="InterPro" id="IPR001242">
    <property type="entry name" value="Condensation_dom"/>
</dbReference>
<dbReference type="Gene3D" id="3.30.559.10">
    <property type="entry name" value="Chloramphenicol acetyltransferase-like domain"/>
    <property type="match status" value="2"/>
</dbReference>
<name>A0A7K3QL23_9ACTN</name>
<dbReference type="Proteomes" id="UP000470520">
    <property type="component" value="Unassembled WGS sequence"/>
</dbReference>
<feature type="non-terminal residue" evidence="8">
    <location>
        <position position="1"/>
    </location>
</feature>
<dbReference type="InterPro" id="IPR025110">
    <property type="entry name" value="AMP-bd_C"/>
</dbReference>
<dbReference type="InterPro" id="IPR036736">
    <property type="entry name" value="ACP-like_sf"/>
</dbReference>
<dbReference type="PANTHER" id="PTHR45527">
    <property type="entry name" value="NONRIBOSOMAL PEPTIDE SYNTHETASE"/>
    <property type="match status" value="1"/>
</dbReference>
<dbReference type="SMART" id="SM00823">
    <property type="entry name" value="PKS_PP"/>
    <property type="match status" value="1"/>
</dbReference>
<dbReference type="PROSITE" id="PS00455">
    <property type="entry name" value="AMP_BINDING"/>
    <property type="match status" value="1"/>
</dbReference>
<dbReference type="PROSITE" id="PS00012">
    <property type="entry name" value="PHOSPHOPANTETHEINE"/>
    <property type="match status" value="1"/>
</dbReference>
<dbReference type="NCBIfam" id="TIGR01720">
    <property type="entry name" value="NRPS-para261"/>
    <property type="match status" value="1"/>
</dbReference>
<sequence length="1307" mass="140214">WADALAGLAEPTRLAPADPDRAAAVPHTHTVKLDADRTAELEAFARSRGVTLNTLVRAAWGVLLGRLTGRDDVVFGATVAGRSAELAGSEGMIGLFINTVPVRVRLRAQESTAALLDRLQDEQSRLIRHQHLGLADIQRATGLGELFDTLVVFESYPVADSAEDGGAPRATVRDHQDSTHYPFAWAVEPAERLRLTAEFRPDLFDAATVRRITDALAHLLTGMAADPDSPVGRLDLLGPEDRHIVLDRWNDNALPAAERLSTVPELFAAQVAASPDEIAVTDGRTTLTFAELDARTDTLARILAGQGAGPERIVALALPRTADHIAAILAVLKAGAAYLPLDPDLPDTRLTGMLTDARPVLILTTEDTALPATDIPVLFLDAPTDGLPQAEPTAPGPDHPAYVIHTSGSTGRPKGVVVTQRGLANLFHSHRHDLHESARRSTGRDHLRVGHAWSFSFDASWQPQLWLLDGHALHIADDETRRDPELLAAFVREHGIDFIEVTPSLLARMADSGLIGPDGDCPLAVVGFGGEAVPESLWTRLAALPHTEAVNLYGPTEATVDALVGHVRDSARPVVGRAVHHSRAYVLDTALRPVPPGVTGELYLSGPGLARGYLGRPELTAERFVADPFGAPGARMYRTGDLARWTEDGLLEFAGRSDDQVKIRGYRVELAEIEATLDTHPAVAHSVVVTREHRPGIRQLIAYAVPRDGMTAEPAELRAHTAEALPDYMVPAAVVVLDRLPALSNGKLDRAALPAPAFAGGGRAPENDTERILRDLFAETLGLPADGVGTDDDFFAFGGDSIVAMQLVARARTGGLRITPRQVFRHRTVAALAAVAVTLDPGRRHATHDDGTGTVPLTPIMRALAERGGPFAAYHQAALLRTPAGLTEPGLLAVLGALAQRHDMLRARLVRTPGPALHVPPATDTRAWLTRADVRGADETALRAAIARYAGTARDGLDPEGGAMVRAVWFDAGPGEPGRLLILVHHLVIDGVSWRTLLPDLAAAWTAVREERTPELAPVELSFARWARLLERRAADPATEDELPWWTGTLAEGAGLPLARPLDPARDTVATTRYLSLTLPTEITEPLLSRAPAAFGAGVNDVLLTAFALAVGDWRARVLGADRPGGPVLVDLEGHGREEEIAGDADLSRTVGWFTSVVPVRLDPGPDSPDLDVALSRVREHLAALPAAGIGHGLLRHLNPEAAPQLAPLDDPQIEFNYMGRFDRPEAADWSYAAEESAADLDADPGMPMSHALTLNALTEDRPEGPELTAHWAYAAGLLTEEQVRDLAETWFRALEAVVRRAAERRP</sequence>
<protein>
    <submittedName>
        <fullName evidence="8">Amino acid adenylation domain-containing protein</fullName>
    </submittedName>
</protein>
<comment type="similarity">
    <text evidence="2">Belongs to the ATP-dependent AMP-binding enzyme family.</text>
</comment>
<dbReference type="Gene3D" id="2.30.38.10">
    <property type="entry name" value="Luciferase, Domain 3"/>
    <property type="match status" value="1"/>
</dbReference>
<dbReference type="SUPFAM" id="SSF52777">
    <property type="entry name" value="CoA-dependent acyltransferases"/>
    <property type="match status" value="3"/>
</dbReference>